<dbReference type="InterPro" id="IPR007353">
    <property type="entry name" value="DUF421"/>
</dbReference>
<evidence type="ECO:0000313" key="10">
    <source>
        <dbReference type="EMBL" id="MDO3398117.1"/>
    </source>
</evidence>
<evidence type="ECO:0000256" key="1">
    <source>
        <dbReference type="ARBA" id="ARBA00004651"/>
    </source>
</evidence>
<feature type="transmembrane region" description="Helical" evidence="7">
    <location>
        <begin position="12"/>
        <end position="28"/>
    </location>
</feature>
<comment type="subcellular location">
    <subcellularLocation>
        <location evidence="1">Cell membrane</location>
        <topology evidence="1">Multi-pass membrane protein</topology>
    </subcellularLocation>
</comment>
<keyword evidence="3" id="KW-1003">Cell membrane</keyword>
<dbReference type="PANTHER" id="PTHR34582">
    <property type="entry name" value="UPF0702 TRANSMEMBRANE PROTEIN YCAP"/>
    <property type="match status" value="1"/>
</dbReference>
<evidence type="ECO:0000256" key="3">
    <source>
        <dbReference type="ARBA" id="ARBA00022475"/>
    </source>
</evidence>
<proteinExistence type="inferred from homology"/>
<evidence type="ECO:0000256" key="4">
    <source>
        <dbReference type="ARBA" id="ARBA00022692"/>
    </source>
</evidence>
<comment type="similarity">
    <text evidence="2">Belongs to the UPF0702 family.</text>
</comment>
<feature type="domain" description="YetF C-terminal" evidence="8">
    <location>
        <begin position="90"/>
        <end position="156"/>
    </location>
</feature>
<sequence length="170" mass="17926">MWFDTWSDIWRVLLVGPASYAAVVLVLRTSGKRTLSKLNAFDLVVTVALGSTLATIFLSKDVSWSEGVVALAVLALLQLLVAAITSRLPAVRSAVTAGPTLLLRDGEMLEQALRDARLTGAEVRQAIRGNGVGDVAMVAAVVLESDGSLSVVTREQSGDLSALEDLPPRG</sequence>
<dbReference type="Pfam" id="PF20730">
    <property type="entry name" value="YetF_N"/>
    <property type="match status" value="1"/>
</dbReference>
<feature type="transmembrane region" description="Helical" evidence="7">
    <location>
        <begin position="40"/>
        <end position="58"/>
    </location>
</feature>
<dbReference type="PANTHER" id="PTHR34582:SF6">
    <property type="entry name" value="UPF0702 TRANSMEMBRANE PROTEIN YCAP"/>
    <property type="match status" value="1"/>
</dbReference>
<evidence type="ECO:0000313" key="11">
    <source>
        <dbReference type="Proteomes" id="UP001168363"/>
    </source>
</evidence>
<name>A0ABT8U0J5_9ACTN</name>
<accession>A0ABT8U0J5</accession>
<gene>
    <name evidence="10" type="ORF">QWJ41_20520</name>
</gene>
<keyword evidence="6 7" id="KW-0472">Membrane</keyword>
<reference evidence="10" key="1">
    <citation type="submission" date="2023-06" db="EMBL/GenBank/DDBJ databases">
        <title>Genome sequence of Nocardioides sp. SOB44.</title>
        <authorList>
            <person name="Zhang G."/>
        </authorList>
    </citation>
    <scope>NUCLEOTIDE SEQUENCE</scope>
    <source>
        <strain evidence="10">SOB44</strain>
    </source>
</reference>
<feature type="transmembrane region" description="Helical" evidence="7">
    <location>
        <begin position="64"/>
        <end position="84"/>
    </location>
</feature>
<evidence type="ECO:0000256" key="5">
    <source>
        <dbReference type="ARBA" id="ARBA00022989"/>
    </source>
</evidence>
<dbReference type="Gene3D" id="3.30.240.20">
    <property type="entry name" value="bsu07140 like domains"/>
    <property type="match status" value="1"/>
</dbReference>
<organism evidence="10 11">
    <name type="scientific">Nocardioides cremeus</name>
    <dbReference type="NCBI Taxonomy" id="3058044"/>
    <lineage>
        <taxon>Bacteria</taxon>
        <taxon>Bacillati</taxon>
        <taxon>Actinomycetota</taxon>
        <taxon>Actinomycetes</taxon>
        <taxon>Propionibacteriales</taxon>
        <taxon>Nocardioidaceae</taxon>
        <taxon>Nocardioides</taxon>
    </lineage>
</organism>
<dbReference type="RefSeq" id="WP_302710330.1">
    <property type="nucleotide sequence ID" value="NZ_JAULSC010000046.1"/>
</dbReference>
<keyword evidence="4 7" id="KW-0812">Transmembrane</keyword>
<evidence type="ECO:0000256" key="6">
    <source>
        <dbReference type="ARBA" id="ARBA00023136"/>
    </source>
</evidence>
<evidence type="ECO:0000259" key="8">
    <source>
        <dbReference type="Pfam" id="PF04239"/>
    </source>
</evidence>
<dbReference type="Proteomes" id="UP001168363">
    <property type="component" value="Unassembled WGS sequence"/>
</dbReference>
<feature type="domain" description="YetF-like N-terminal transmembrane" evidence="9">
    <location>
        <begin position="21"/>
        <end position="82"/>
    </location>
</feature>
<evidence type="ECO:0000256" key="2">
    <source>
        <dbReference type="ARBA" id="ARBA00006448"/>
    </source>
</evidence>
<protein>
    <submittedName>
        <fullName evidence="10">DUF421 domain-containing protein</fullName>
    </submittedName>
</protein>
<dbReference type="InterPro" id="IPR048454">
    <property type="entry name" value="YetF_N"/>
</dbReference>
<comment type="caution">
    <text evidence="10">The sequence shown here is derived from an EMBL/GenBank/DDBJ whole genome shotgun (WGS) entry which is preliminary data.</text>
</comment>
<dbReference type="InterPro" id="IPR023090">
    <property type="entry name" value="UPF0702_alpha/beta_dom_sf"/>
</dbReference>
<keyword evidence="5 7" id="KW-1133">Transmembrane helix</keyword>
<keyword evidence="11" id="KW-1185">Reference proteome</keyword>
<dbReference type="EMBL" id="JAULSC010000046">
    <property type="protein sequence ID" value="MDO3398117.1"/>
    <property type="molecule type" value="Genomic_DNA"/>
</dbReference>
<evidence type="ECO:0000259" key="9">
    <source>
        <dbReference type="Pfam" id="PF20730"/>
    </source>
</evidence>
<dbReference type="Pfam" id="PF04239">
    <property type="entry name" value="DUF421"/>
    <property type="match status" value="1"/>
</dbReference>
<evidence type="ECO:0000256" key="7">
    <source>
        <dbReference type="SAM" id="Phobius"/>
    </source>
</evidence>